<organism evidence="3 4">
    <name type="scientific">Paenibacillus odorifer</name>
    <dbReference type="NCBI Taxonomy" id="189426"/>
    <lineage>
        <taxon>Bacteria</taxon>
        <taxon>Bacillati</taxon>
        <taxon>Bacillota</taxon>
        <taxon>Bacilli</taxon>
        <taxon>Bacillales</taxon>
        <taxon>Paenibacillaceae</taxon>
        <taxon>Paenibacillus</taxon>
    </lineage>
</organism>
<dbReference type="Pfam" id="PF02371">
    <property type="entry name" value="Transposase_20"/>
    <property type="match status" value="1"/>
</dbReference>
<evidence type="ECO:0000256" key="1">
    <source>
        <dbReference type="SAM" id="MobiDB-lite"/>
    </source>
</evidence>
<dbReference type="AlphaFoldDB" id="A0A1R0X1H7"/>
<feature type="region of interest" description="Disordered" evidence="1">
    <location>
        <begin position="1"/>
        <end position="20"/>
    </location>
</feature>
<sequence>MNLKENTSGKHKGQTKITKRGRKKLRALLFRVIMPLVAKNRAFKALHEYYTKRPDNPLKKMQSLIALCNKLIRVLFGIMKKGHEFSEVKMLQDIPRFNVLSTAA</sequence>
<feature type="compositionally biased region" description="Basic residues" evidence="1">
    <location>
        <begin position="9"/>
        <end position="20"/>
    </location>
</feature>
<accession>A0A1R0X1H7</accession>
<proteinExistence type="predicted"/>
<evidence type="ECO:0000313" key="4">
    <source>
        <dbReference type="Proteomes" id="UP000187465"/>
    </source>
</evidence>
<dbReference type="InterPro" id="IPR003346">
    <property type="entry name" value="Transposase_20"/>
</dbReference>
<dbReference type="Proteomes" id="UP000187465">
    <property type="component" value="Unassembled WGS sequence"/>
</dbReference>
<protein>
    <recommendedName>
        <fullName evidence="2">Transposase IS116/IS110/IS902 C-terminal domain-containing protein</fullName>
    </recommendedName>
</protein>
<feature type="domain" description="Transposase IS116/IS110/IS902 C-terminal" evidence="2">
    <location>
        <begin position="2"/>
        <end position="47"/>
    </location>
</feature>
<name>A0A1R0X1H7_9BACL</name>
<comment type="caution">
    <text evidence="3">The sequence shown here is derived from an EMBL/GenBank/DDBJ whole genome shotgun (WGS) entry which is preliminary data.</text>
</comment>
<dbReference type="EMBL" id="MKQP01000040">
    <property type="protein sequence ID" value="OMD26745.1"/>
    <property type="molecule type" value="Genomic_DNA"/>
</dbReference>
<evidence type="ECO:0000259" key="2">
    <source>
        <dbReference type="Pfam" id="PF02371"/>
    </source>
</evidence>
<dbReference type="GO" id="GO:0003677">
    <property type="term" value="F:DNA binding"/>
    <property type="evidence" value="ECO:0007669"/>
    <property type="project" value="InterPro"/>
</dbReference>
<dbReference type="GO" id="GO:0004803">
    <property type="term" value="F:transposase activity"/>
    <property type="evidence" value="ECO:0007669"/>
    <property type="project" value="InterPro"/>
</dbReference>
<evidence type="ECO:0000313" key="3">
    <source>
        <dbReference type="EMBL" id="OMD26745.1"/>
    </source>
</evidence>
<dbReference type="GO" id="GO:0006313">
    <property type="term" value="P:DNA transposition"/>
    <property type="evidence" value="ECO:0007669"/>
    <property type="project" value="InterPro"/>
</dbReference>
<gene>
    <name evidence="3" type="ORF">BJP51_26505</name>
</gene>
<reference evidence="3 4" key="1">
    <citation type="submission" date="2016-10" db="EMBL/GenBank/DDBJ databases">
        <title>Paenibacillus species isolates.</title>
        <authorList>
            <person name="Beno S.M."/>
        </authorList>
    </citation>
    <scope>NUCLEOTIDE SEQUENCE [LARGE SCALE GENOMIC DNA]</scope>
    <source>
        <strain evidence="3 4">FSL H7-0604</strain>
    </source>
</reference>